<evidence type="ECO:0000313" key="4">
    <source>
        <dbReference type="EMBL" id="COV10916.1"/>
    </source>
</evidence>
<dbReference type="Proteomes" id="UP000046680">
    <property type="component" value="Unassembled WGS sequence"/>
</dbReference>
<dbReference type="EMBL" id="CSAJ01000644">
    <property type="protein sequence ID" value="COX00511.1"/>
    <property type="molecule type" value="Genomic_DNA"/>
</dbReference>
<dbReference type="EMBL" id="CGCX01001026">
    <property type="protein sequence ID" value="CFR87304.1"/>
    <property type="molecule type" value="Genomic_DNA"/>
</dbReference>
<evidence type="ECO:0000313" key="5">
    <source>
        <dbReference type="EMBL" id="COV70900.1"/>
    </source>
</evidence>
<dbReference type="Proteomes" id="UP000039217">
    <property type="component" value="Unassembled WGS sequence"/>
</dbReference>
<gene>
    <name evidence="2" type="ORF">ERS007657_02584</name>
    <name evidence="3" type="ORF">ERS007661_02569</name>
    <name evidence="4" type="ORF">ERS007679_01059</name>
    <name evidence="6" type="ORF">ERS007720_03723</name>
    <name evidence="5" type="ORF">ERS007741_00489</name>
</gene>
<dbReference type="Proteomes" id="UP000045842">
    <property type="component" value="Unassembled WGS sequence"/>
</dbReference>
<evidence type="ECO:0000313" key="10">
    <source>
        <dbReference type="Proteomes" id="UP000046680"/>
    </source>
</evidence>
<feature type="compositionally biased region" description="Low complexity" evidence="1">
    <location>
        <begin position="72"/>
        <end position="94"/>
    </location>
</feature>
<sequence length="94" mass="9787">MSTASNSASPACRAFSLSTRKDSQLGKNEYCMLTIAVSPLYMYSSAEASASLIQPVPVLVATATTARRKPPVRASSRAASSAVAMMPSAEFNPA</sequence>
<evidence type="ECO:0000313" key="11">
    <source>
        <dbReference type="Proteomes" id="UP000048600"/>
    </source>
</evidence>
<feature type="region of interest" description="Disordered" evidence="1">
    <location>
        <begin position="69"/>
        <end position="94"/>
    </location>
</feature>
<dbReference type="AlphaFoldDB" id="A0A655IBY5"/>
<organism evidence="5 11">
    <name type="scientific">Mycobacterium tuberculosis</name>
    <dbReference type="NCBI Taxonomy" id="1773"/>
    <lineage>
        <taxon>Bacteria</taxon>
        <taxon>Bacillati</taxon>
        <taxon>Actinomycetota</taxon>
        <taxon>Actinomycetes</taxon>
        <taxon>Mycobacteriales</taxon>
        <taxon>Mycobacteriaceae</taxon>
        <taxon>Mycobacterium</taxon>
        <taxon>Mycobacterium tuberculosis complex</taxon>
    </lineage>
</organism>
<evidence type="ECO:0000313" key="7">
    <source>
        <dbReference type="Proteomes" id="UP000039217"/>
    </source>
</evidence>
<dbReference type="EMBL" id="CSAD01000102">
    <property type="protein sequence ID" value="COV10916.1"/>
    <property type="molecule type" value="Genomic_DNA"/>
</dbReference>
<evidence type="ECO:0000313" key="6">
    <source>
        <dbReference type="EMBL" id="COX00511.1"/>
    </source>
</evidence>
<evidence type="ECO:0000313" key="8">
    <source>
        <dbReference type="Proteomes" id="UP000044938"/>
    </source>
</evidence>
<dbReference type="EMBL" id="CQQC01000930">
    <property type="protein sequence ID" value="CNV51054.1"/>
    <property type="molecule type" value="Genomic_DNA"/>
</dbReference>
<dbReference type="EMBL" id="CHKL01000029">
    <property type="protein sequence ID" value="COV70900.1"/>
    <property type="molecule type" value="Genomic_DNA"/>
</dbReference>
<dbReference type="Proteomes" id="UP000048600">
    <property type="component" value="Unassembled WGS sequence"/>
</dbReference>
<protein>
    <submittedName>
        <fullName evidence="5">Uncharacterized protein</fullName>
    </submittedName>
</protein>
<reference evidence="7 8" key="1">
    <citation type="submission" date="2015-03" db="EMBL/GenBank/DDBJ databases">
        <authorList>
            <consortium name="Pathogen Informatics"/>
        </authorList>
    </citation>
    <scope>NUCLEOTIDE SEQUENCE [LARGE SCALE GENOMIC DNA]</scope>
    <source>
        <strain evidence="2 10">C09601061</strain>
        <strain evidence="3 7">D00501624</strain>
        <strain evidence="4 9">G09801536</strain>
        <strain evidence="6 8">M09401471</strain>
        <strain evidence="5 11">P00601463</strain>
    </source>
</reference>
<proteinExistence type="predicted"/>
<evidence type="ECO:0000256" key="1">
    <source>
        <dbReference type="SAM" id="MobiDB-lite"/>
    </source>
</evidence>
<evidence type="ECO:0000313" key="2">
    <source>
        <dbReference type="EMBL" id="CFR87304.1"/>
    </source>
</evidence>
<evidence type="ECO:0000313" key="3">
    <source>
        <dbReference type="EMBL" id="CNV51054.1"/>
    </source>
</evidence>
<dbReference type="Proteomes" id="UP000044938">
    <property type="component" value="Unassembled WGS sequence"/>
</dbReference>
<evidence type="ECO:0000313" key="9">
    <source>
        <dbReference type="Proteomes" id="UP000045842"/>
    </source>
</evidence>
<name>A0A655IBY5_MYCTX</name>
<accession>A0A655IBY5</accession>